<dbReference type="EMBL" id="BARU01021853">
    <property type="protein sequence ID" value="GAH50067.1"/>
    <property type="molecule type" value="Genomic_DNA"/>
</dbReference>
<evidence type="ECO:0000313" key="1">
    <source>
        <dbReference type="EMBL" id="GAH50067.1"/>
    </source>
</evidence>
<organism evidence="1">
    <name type="scientific">marine sediment metagenome</name>
    <dbReference type="NCBI Taxonomy" id="412755"/>
    <lineage>
        <taxon>unclassified sequences</taxon>
        <taxon>metagenomes</taxon>
        <taxon>ecological metagenomes</taxon>
    </lineage>
</organism>
<sequence>LAGARRVGMTSVMVTGVVEELWPDRIAERSRHADFVIKHLAELLGQGC</sequence>
<protein>
    <recommendedName>
        <fullName evidence="2">HAD family hydrolase</fullName>
    </recommendedName>
</protein>
<gene>
    <name evidence="1" type="ORF">S03H2_35693</name>
</gene>
<reference evidence="1" key="1">
    <citation type="journal article" date="2014" name="Front. Microbiol.">
        <title>High frequency of phylogenetically diverse reductive dehalogenase-homologous genes in deep subseafloor sedimentary metagenomes.</title>
        <authorList>
            <person name="Kawai M."/>
            <person name="Futagami T."/>
            <person name="Toyoda A."/>
            <person name="Takaki Y."/>
            <person name="Nishi S."/>
            <person name="Hori S."/>
            <person name="Arai W."/>
            <person name="Tsubouchi T."/>
            <person name="Morono Y."/>
            <person name="Uchiyama I."/>
            <person name="Ito T."/>
            <person name="Fujiyama A."/>
            <person name="Inagaki F."/>
            <person name="Takami H."/>
        </authorList>
    </citation>
    <scope>NUCLEOTIDE SEQUENCE</scope>
    <source>
        <strain evidence="1">Expedition CK06-06</strain>
    </source>
</reference>
<evidence type="ECO:0008006" key="2">
    <source>
        <dbReference type="Google" id="ProtNLM"/>
    </source>
</evidence>
<accession>X1FYK4</accession>
<name>X1FYK4_9ZZZZ</name>
<dbReference type="AlphaFoldDB" id="X1FYK4"/>
<feature type="non-terminal residue" evidence="1">
    <location>
        <position position="1"/>
    </location>
</feature>
<proteinExistence type="predicted"/>
<comment type="caution">
    <text evidence="1">The sequence shown here is derived from an EMBL/GenBank/DDBJ whole genome shotgun (WGS) entry which is preliminary data.</text>
</comment>